<feature type="region of interest" description="Disordered" evidence="1">
    <location>
        <begin position="437"/>
        <end position="459"/>
    </location>
</feature>
<feature type="region of interest" description="Disordered" evidence="1">
    <location>
        <begin position="507"/>
        <end position="529"/>
    </location>
</feature>
<protein>
    <submittedName>
        <fullName evidence="2">Uncharacterized protein</fullName>
    </submittedName>
</protein>
<reference evidence="2" key="1">
    <citation type="submission" date="2021-01" db="EMBL/GenBank/DDBJ databases">
        <authorList>
            <person name="Corre E."/>
            <person name="Pelletier E."/>
            <person name="Niang G."/>
            <person name="Scheremetjew M."/>
            <person name="Finn R."/>
            <person name="Kale V."/>
            <person name="Holt S."/>
            <person name="Cochrane G."/>
            <person name="Meng A."/>
            <person name="Brown T."/>
            <person name="Cohen L."/>
        </authorList>
    </citation>
    <scope>NUCLEOTIDE SEQUENCE</scope>
    <source>
        <strain evidence="2">UTEX LB 985</strain>
    </source>
</reference>
<feature type="compositionally biased region" description="Basic and acidic residues" evidence="1">
    <location>
        <begin position="620"/>
        <end position="637"/>
    </location>
</feature>
<feature type="region of interest" description="Disordered" evidence="1">
    <location>
        <begin position="594"/>
        <end position="681"/>
    </location>
</feature>
<name>A0A7S2JQA6_9EUKA</name>
<sequence>MAGTIEGGRDLLSTSYANGEDTVGGSSNMIAAQHGTSWTISAGNSPGGREAQELLAHGAAFVGRHLEMHSLIRSCLHNQLTAVYGTKGAGKSALVLEAARYLRQRNRFPHGIFCCSLEGLRSMKAVRTRLGNTLKIPARSAQELCELMARYQSCLLILDRCEDVIRKKTPQFVWFLTQLLQQSSVKVLVSSQSPLEGIIDAMPNASFDSITLPPMRSRDAALLLLESCERELTADELGATEEATLLDTLRSHDLLRKIGGMPAAIRWAARQLSDCTVPALLAQIDGYSPPELSALVLSGSPGSPELAGQDVERSSPARLRRRGSRSSEGSFCSGRPQLTASLPAALEGGGSANGRMTSESELLTGAGARPSPRSRSVDGRFERWGPQRVDRLQPPHLPPLPAGQSRHQHGGPSMGPPVEASHEISTADFSPMSCASSYGPLSASTPSHTHGSTRASCGSGAGGSYGAVSYSGGGGYGGGGGYRGGGYDGGYGGGGLAHGCHEMMHPSTPFSGPASAMRSASGMRPVPQPTQMSRLRDAVCGVRAALGEMNGSMDQDDAAQSEAAVGAEVAAELRALQEQLKLLTGSKLLGTSHLSSTQHGAAQHRGQPARAPASAGCGSRELERGLSERRSSRERRSGRSGSAGRKLGWGDRQRSASWGEELASAYHRDDTRMDSDERISQ</sequence>
<dbReference type="PANTHER" id="PTHR47691">
    <property type="entry name" value="REGULATOR-RELATED"/>
    <property type="match status" value="1"/>
</dbReference>
<proteinExistence type="predicted"/>
<dbReference type="InterPro" id="IPR027417">
    <property type="entry name" value="P-loop_NTPase"/>
</dbReference>
<dbReference type="Gene3D" id="3.40.50.300">
    <property type="entry name" value="P-loop containing nucleotide triphosphate hydrolases"/>
    <property type="match status" value="1"/>
</dbReference>
<feature type="compositionally biased region" description="Basic and acidic residues" evidence="1">
    <location>
        <begin position="666"/>
        <end position="681"/>
    </location>
</feature>
<gene>
    <name evidence="2" type="ORF">CBRE1094_LOCUS46770</name>
</gene>
<accession>A0A7S2JQA6</accession>
<dbReference type="PANTHER" id="PTHR47691:SF3">
    <property type="entry name" value="HTH-TYPE TRANSCRIPTIONAL REGULATOR RV0890C-RELATED"/>
    <property type="match status" value="1"/>
</dbReference>
<dbReference type="SUPFAM" id="SSF52540">
    <property type="entry name" value="P-loop containing nucleoside triphosphate hydrolases"/>
    <property type="match status" value="1"/>
</dbReference>
<feature type="region of interest" description="Disordered" evidence="1">
    <location>
        <begin position="385"/>
        <end position="421"/>
    </location>
</feature>
<feature type="region of interest" description="Disordered" evidence="1">
    <location>
        <begin position="295"/>
        <end position="338"/>
    </location>
</feature>
<feature type="compositionally biased region" description="Low complexity" evidence="1">
    <location>
        <begin position="326"/>
        <end position="335"/>
    </location>
</feature>
<dbReference type="AlphaFoldDB" id="A0A7S2JQA6"/>
<dbReference type="EMBL" id="HBGU01085657">
    <property type="protein sequence ID" value="CAD9554551.1"/>
    <property type="molecule type" value="Transcribed_RNA"/>
</dbReference>
<evidence type="ECO:0000256" key="1">
    <source>
        <dbReference type="SAM" id="MobiDB-lite"/>
    </source>
</evidence>
<organism evidence="2">
    <name type="scientific">Haptolina brevifila</name>
    <dbReference type="NCBI Taxonomy" id="156173"/>
    <lineage>
        <taxon>Eukaryota</taxon>
        <taxon>Haptista</taxon>
        <taxon>Haptophyta</taxon>
        <taxon>Prymnesiophyceae</taxon>
        <taxon>Prymnesiales</taxon>
        <taxon>Prymnesiaceae</taxon>
        <taxon>Haptolina</taxon>
    </lineage>
</organism>
<evidence type="ECO:0000313" key="2">
    <source>
        <dbReference type="EMBL" id="CAD9554551.1"/>
    </source>
</evidence>